<organism evidence="1 2">
    <name type="scientific">Polyplosphaeria fusca</name>
    <dbReference type="NCBI Taxonomy" id="682080"/>
    <lineage>
        <taxon>Eukaryota</taxon>
        <taxon>Fungi</taxon>
        <taxon>Dikarya</taxon>
        <taxon>Ascomycota</taxon>
        <taxon>Pezizomycotina</taxon>
        <taxon>Dothideomycetes</taxon>
        <taxon>Pleosporomycetidae</taxon>
        <taxon>Pleosporales</taxon>
        <taxon>Tetraplosphaeriaceae</taxon>
        <taxon>Polyplosphaeria</taxon>
    </lineage>
</organism>
<dbReference type="EMBL" id="ML996113">
    <property type="protein sequence ID" value="KAF2737796.1"/>
    <property type="molecule type" value="Genomic_DNA"/>
</dbReference>
<sequence>MLPLAYVACSCTLQISENCFSSETCTPEPERPKQPPTAASQKFSFPGPPCCIRGPQTTGLGTHQASLERRHPRWGIQHDDRSGRRVRPPWAFSNQKGASCNYLKPRICFFRVSSHFVALSPFPDSCVGGGPDIAYAMPQGAKRTGIVRAGSARFDQGLCILRRWTFPATTLLCWTPSALQLTTQ</sequence>
<comment type="caution">
    <text evidence="1">The sequence shown here is derived from an EMBL/GenBank/DDBJ whole genome shotgun (WGS) entry which is preliminary data.</text>
</comment>
<reference evidence="1" key="1">
    <citation type="journal article" date="2020" name="Stud. Mycol.">
        <title>101 Dothideomycetes genomes: a test case for predicting lifestyles and emergence of pathogens.</title>
        <authorList>
            <person name="Haridas S."/>
            <person name="Albert R."/>
            <person name="Binder M."/>
            <person name="Bloem J."/>
            <person name="Labutti K."/>
            <person name="Salamov A."/>
            <person name="Andreopoulos B."/>
            <person name="Baker S."/>
            <person name="Barry K."/>
            <person name="Bills G."/>
            <person name="Bluhm B."/>
            <person name="Cannon C."/>
            <person name="Castanera R."/>
            <person name="Culley D."/>
            <person name="Daum C."/>
            <person name="Ezra D."/>
            <person name="Gonzalez J."/>
            <person name="Henrissat B."/>
            <person name="Kuo A."/>
            <person name="Liang C."/>
            <person name="Lipzen A."/>
            <person name="Lutzoni F."/>
            <person name="Magnuson J."/>
            <person name="Mondo S."/>
            <person name="Nolan M."/>
            <person name="Ohm R."/>
            <person name="Pangilinan J."/>
            <person name="Park H.-J."/>
            <person name="Ramirez L."/>
            <person name="Alfaro M."/>
            <person name="Sun H."/>
            <person name="Tritt A."/>
            <person name="Yoshinaga Y."/>
            <person name="Zwiers L.-H."/>
            <person name="Turgeon B."/>
            <person name="Goodwin S."/>
            <person name="Spatafora J."/>
            <person name="Crous P."/>
            <person name="Grigoriev I."/>
        </authorList>
    </citation>
    <scope>NUCLEOTIDE SEQUENCE</scope>
    <source>
        <strain evidence="1">CBS 125425</strain>
    </source>
</reference>
<keyword evidence="2" id="KW-1185">Reference proteome</keyword>
<protein>
    <submittedName>
        <fullName evidence="1">Uncharacterized protein</fullName>
    </submittedName>
</protein>
<accession>A0A9P4R7C6</accession>
<evidence type="ECO:0000313" key="2">
    <source>
        <dbReference type="Proteomes" id="UP000799444"/>
    </source>
</evidence>
<name>A0A9P4R7C6_9PLEO</name>
<dbReference type="AlphaFoldDB" id="A0A9P4R7C6"/>
<gene>
    <name evidence="1" type="ORF">EJ04DRAFT_86982</name>
</gene>
<proteinExistence type="predicted"/>
<dbReference type="Proteomes" id="UP000799444">
    <property type="component" value="Unassembled WGS sequence"/>
</dbReference>
<evidence type="ECO:0000313" key="1">
    <source>
        <dbReference type="EMBL" id="KAF2737796.1"/>
    </source>
</evidence>